<comment type="caution">
    <text evidence="2">The sequence shown here is derived from an EMBL/GenBank/DDBJ whole genome shotgun (WGS) entry which is preliminary data.</text>
</comment>
<reference evidence="2 3" key="1">
    <citation type="journal article" date="2022" name="G3 (Bethesda)">
        <title>Enemy or ally: a genomic approach to elucidate the lifestyle of Phyllosticta citrichinaensis.</title>
        <authorList>
            <person name="Buijs V.A."/>
            <person name="Groenewald J.Z."/>
            <person name="Haridas S."/>
            <person name="LaButti K.M."/>
            <person name="Lipzen A."/>
            <person name="Martin F.M."/>
            <person name="Barry K."/>
            <person name="Grigoriev I.V."/>
            <person name="Crous P.W."/>
            <person name="Seidl M.F."/>
        </authorList>
    </citation>
    <scope>NUCLEOTIDE SEQUENCE [LARGE SCALE GENOMIC DNA]</scope>
    <source>
        <strain evidence="2 3">CBS 129764</strain>
    </source>
</reference>
<organism evidence="2 3">
    <name type="scientific">Phyllosticta citrichinensis</name>
    <dbReference type="NCBI Taxonomy" id="1130410"/>
    <lineage>
        <taxon>Eukaryota</taxon>
        <taxon>Fungi</taxon>
        <taxon>Dikarya</taxon>
        <taxon>Ascomycota</taxon>
        <taxon>Pezizomycotina</taxon>
        <taxon>Dothideomycetes</taxon>
        <taxon>Dothideomycetes incertae sedis</taxon>
        <taxon>Botryosphaeriales</taxon>
        <taxon>Phyllostictaceae</taxon>
        <taxon>Phyllosticta</taxon>
    </lineage>
</organism>
<evidence type="ECO:0000256" key="1">
    <source>
        <dbReference type="SAM" id="MobiDB-lite"/>
    </source>
</evidence>
<feature type="region of interest" description="Disordered" evidence="1">
    <location>
        <begin position="19"/>
        <end position="44"/>
    </location>
</feature>
<proteinExistence type="predicted"/>
<dbReference type="Proteomes" id="UP001456524">
    <property type="component" value="Unassembled WGS sequence"/>
</dbReference>
<gene>
    <name evidence="2" type="ORF">IWX90DRAFT_425690</name>
</gene>
<evidence type="ECO:0000313" key="3">
    <source>
        <dbReference type="Proteomes" id="UP001456524"/>
    </source>
</evidence>
<sequence>MSPRAATVRNLSTKALTPFGSVSAGRSRFKPGDGQLGKIHPKDSHQCLDKAEETNRMLIRPKISQPVVSDEVLPNQTVIHGQSKCDESLTDSASMTEVIATVQEAAPELAPLKNQPDHHKSQSRTKARTVSRVWRIVSEECTFGPASRSRTRAKASNEVHPRSTSYALVQLFHQQEESLHSPLQLSTLSPSKEPSQRAHLPVCLAPKFLTRHKPRLACPRLPNQPSPA</sequence>
<name>A0ABR1Y468_9PEZI</name>
<accession>A0ABR1Y468</accession>
<keyword evidence="3" id="KW-1185">Reference proteome</keyword>
<dbReference type="EMBL" id="JBBWUH010000002">
    <property type="protein sequence ID" value="KAK8175970.1"/>
    <property type="molecule type" value="Genomic_DNA"/>
</dbReference>
<evidence type="ECO:0000313" key="2">
    <source>
        <dbReference type="EMBL" id="KAK8175970.1"/>
    </source>
</evidence>
<protein>
    <submittedName>
        <fullName evidence="2">Uncharacterized protein</fullName>
    </submittedName>
</protein>